<sequence>MTALSHYFSLHRRYHRSVNLERDFDNPEAVEGYVLTERSLEALQRMLAAFDNPKAQRAWTLIGVYGTGKSAFAHYLTALCAPEKSKAAEQAWHVTEQALPKDSPLLEQILATLPPQGLLRCVVVGQREPLSWTVMRALANGCQEFWSRKQKPDWFETLTDWGAEVAVGRCQITNQQVLTLLEQVTQAAKTQVLLVLDELGKNLEYAVHHGGTDDLYLLQQIAELRYKGKYQVHFVGLLHQSFAGYSERLSAIEQNEWTKIQGRFETMQFTESASQMTRLIGQAIERPEGEASDRVASVCNQTAKAWFKALKPVLVNQGIAEKDISAAYPLHPVTALVLPLLCTRYAQNDRSLFTFLTSHEPHGLTEFLAARAFDGELVPTLQLHQLYDYFVEAATGLASRINLQRWVEIQGLIQEAQTQNESVLNVLKTIGILNLITATGALKAAPALVAFALCDHPDDRAALESWQTVIQDLTQKGIITYRNQTDDLKLWEGSDFNVEAAIYQLIEKERLPLAELLTRARPLQPIVAQRHYTTTGNLRYFEQQYADSLTLLAALRCHAPSTDGLIVYWLDRQLPEEPPAQTVDGKPLVVITTTQLDLLRTRAQQLQALKTIHKEATALQTDGVARREVKHRLVDAERLLDDTLQQAFNWSAGQNQCWIAGEATTVLKTRAFQALLSELCDRTYHLGLRLDNEFINRRKLTSQGATARRELIEAMLEHNRQQRLGLDGYGPEVAMYYSVLAATGIHRQDEEEWDFQPPHSESGVATIWQAIEQFCQAATKEQRSLNLLYEQLEQPPYGVKPGAIPLLLAAFLLYHVDDVGIYKDGTFIPILGPEHFELLVKAPSRFSVKYFEMVGLRSQVFRELETILKSPNAKAPPGLRNASLLAIAKPLFGFVRQLPEFTRSTKRLNTSTLKVLQALQTAQEPDELLFVSLPEACGFNPMTAGEEENEQAAKAFRKQLVQCLHEIQTAYDNLLSDCQKHLYEAFGVHSKEANLREDLRVRASYLVGQCIDPILKHFVAKAVEEDSSDKDWLEALVRIVADKHPKGWVDEDFSRFEIALSDLVRRFQNLEALRSEIRRQGKGFDALRITVTEPNGQEVHEVVWIDEEHEELFDRLIEEALSTPALKDNPRLQKGFLAKLNAKLFSRKPDDALSELGQSKHKRGQSA</sequence>
<dbReference type="OrthoDB" id="856045at2"/>
<accession>A0A2T1EE33</accession>
<dbReference type="Proteomes" id="UP000239576">
    <property type="component" value="Unassembled WGS sequence"/>
</dbReference>
<dbReference type="RefSeq" id="WP_106255742.1">
    <property type="nucleotide sequence ID" value="NZ_CAWNSW010000051.1"/>
</dbReference>
<name>A0A2T1EE33_9CYAN</name>
<evidence type="ECO:0000313" key="1">
    <source>
        <dbReference type="EMBL" id="PSB31012.1"/>
    </source>
</evidence>
<dbReference type="AlphaFoldDB" id="A0A2T1EE33"/>
<gene>
    <name evidence="1" type="ORF">C7B82_07790</name>
</gene>
<dbReference type="EMBL" id="PVWK01000043">
    <property type="protein sequence ID" value="PSB31012.1"/>
    <property type="molecule type" value="Genomic_DNA"/>
</dbReference>
<keyword evidence="2" id="KW-1185">Reference proteome</keyword>
<comment type="caution">
    <text evidence="1">The sequence shown here is derived from an EMBL/GenBank/DDBJ whole genome shotgun (WGS) entry which is preliminary data.</text>
</comment>
<organism evidence="1 2">
    <name type="scientific">Stenomitos frigidus ULC18</name>
    <dbReference type="NCBI Taxonomy" id="2107698"/>
    <lineage>
        <taxon>Bacteria</taxon>
        <taxon>Bacillati</taxon>
        <taxon>Cyanobacteriota</taxon>
        <taxon>Cyanophyceae</taxon>
        <taxon>Leptolyngbyales</taxon>
        <taxon>Leptolyngbyaceae</taxon>
        <taxon>Stenomitos</taxon>
    </lineage>
</organism>
<protein>
    <recommendedName>
        <fullName evidence="3">ATP-binding protein</fullName>
    </recommendedName>
</protein>
<evidence type="ECO:0008006" key="3">
    <source>
        <dbReference type="Google" id="ProtNLM"/>
    </source>
</evidence>
<reference evidence="2" key="1">
    <citation type="submission" date="2018-02" db="EMBL/GenBank/DDBJ databases">
        <authorList>
            <person name="Moore K."/>
            <person name="Momper L."/>
        </authorList>
    </citation>
    <scope>NUCLEOTIDE SEQUENCE [LARGE SCALE GENOMIC DNA]</scope>
    <source>
        <strain evidence="2">ULC18</strain>
    </source>
</reference>
<proteinExistence type="predicted"/>
<reference evidence="1 2" key="2">
    <citation type="submission" date="2018-03" db="EMBL/GenBank/DDBJ databases">
        <title>The ancient ancestry and fast evolution of plastids.</title>
        <authorList>
            <person name="Moore K.R."/>
            <person name="Magnabosco C."/>
            <person name="Momper L."/>
            <person name="Gold D.A."/>
            <person name="Bosak T."/>
            <person name="Fournier G.P."/>
        </authorList>
    </citation>
    <scope>NUCLEOTIDE SEQUENCE [LARGE SCALE GENOMIC DNA]</scope>
    <source>
        <strain evidence="1 2">ULC18</strain>
    </source>
</reference>
<evidence type="ECO:0000313" key="2">
    <source>
        <dbReference type="Proteomes" id="UP000239576"/>
    </source>
</evidence>